<dbReference type="AlphaFoldDB" id="W9R1I0"/>
<protein>
    <submittedName>
        <fullName evidence="1">Uncharacterized protein</fullName>
    </submittedName>
</protein>
<proteinExistence type="predicted"/>
<name>W9R1I0_9ROSA</name>
<evidence type="ECO:0000313" key="1">
    <source>
        <dbReference type="EMBL" id="EXB51375.1"/>
    </source>
</evidence>
<sequence>MVSLIIVSLVHIFCNVFHRHFHEIQRNDLETGETFPPLGEEDHDDEAFRASSTHNNLQILEMLDGIIRDLGEGRGSRRNKRMHKVLERLPPQVSYGSHELKTSSNHECVFAWRISKQGIRVRSFRFVITSSIRFA</sequence>
<dbReference type="EMBL" id="KE344038">
    <property type="protein sequence ID" value="EXB51375.1"/>
    <property type="molecule type" value="Genomic_DNA"/>
</dbReference>
<dbReference type="Proteomes" id="UP000030645">
    <property type="component" value="Unassembled WGS sequence"/>
</dbReference>
<gene>
    <name evidence="1" type="ORF">L484_002927</name>
</gene>
<evidence type="ECO:0000313" key="2">
    <source>
        <dbReference type="Proteomes" id="UP000030645"/>
    </source>
</evidence>
<keyword evidence="2" id="KW-1185">Reference proteome</keyword>
<organism evidence="1 2">
    <name type="scientific">Morus notabilis</name>
    <dbReference type="NCBI Taxonomy" id="981085"/>
    <lineage>
        <taxon>Eukaryota</taxon>
        <taxon>Viridiplantae</taxon>
        <taxon>Streptophyta</taxon>
        <taxon>Embryophyta</taxon>
        <taxon>Tracheophyta</taxon>
        <taxon>Spermatophyta</taxon>
        <taxon>Magnoliopsida</taxon>
        <taxon>eudicotyledons</taxon>
        <taxon>Gunneridae</taxon>
        <taxon>Pentapetalae</taxon>
        <taxon>rosids</taxon>
        <taxon>fabids</taxon>
        <taxon>Rosales</taxon>
        <taxon>Moraceae</taxon>
        <taxon>Moreae</taxon>
        <taxon>Morus</taxon>
    </lineage>
</organism>
<accession>W9R1I0</accession>
<reference evidence="2" key="1">
    <citation type="submission" date="2013-01" db="EMBL/GenBank/DDBJ databases">
        <title>Draft Genome Sequence of a Mulberry Tree, Morus notabilis C.K. Schneid.</title>
        <authorList>
            <person name="He N."/>
            <person name="Zhao S."/>
        </authorList>
    </citation>
    <scope>NUCLEOTIDE SEQUENCE</scope>
</reference>